<dbReference type="PANTHER" id="PTHR33638:SF1">
    <property type="entry name" value="SELENOPROTEIN H"/>
    <property type="match status" value="1"/>
</dbReference>
<dbReference type="OrthoDB" id="1933874at2759"/>
<comment type="function">
    <text evidence="3">May be involved in a redox-related process.</text>
</comment>
<dbReference type="AlphaFoldDB" id="A0A643BQF2"/>
<dbReference type="FunFam" id="3.40.30.10:FF:000269">
    <property type="entry name" value="Selenoprotein H"/>
    <property type="match status" value="1"/>
</dbReference>
<sequence length="139" mass="15397">VGWVPSRAPGAMASRGRKRKAEAALAAAAEKREKPASSQKGVEEASVVIEHCQALRLEAPELPVKVNPTKPRRGSFEVTLLRPDGSSAELWTGIKKGPPRKLKFPEPQEVVNELKKYLSLRSPINLELLWSLLEHVKYL</sequence>
<evidence type="ECO:0000256" key="1">
    <source>
        <dbReference type="ARBA" id="ARBA00022990"/>
    </source>
</evidence>
<protein>
    <recommendedName>
        <fullName evidence="5">Selenoprotein H</fullName>
    </recommendedName>
</protein>
<evidence type="ECO:0000256" key="6">
    <source>
        <dbReference type="SAM" id="MobiDB-lite"/>
    </source>
</evidence>
<evidence type="ECO:0000256" key="2">
    <source>
        <dbReference type="ARBA" id="ARBA00023284"/>
    </source>
</evidence>
<dbReference type="InterPro" id="IPR011893">
    <property type="entry name" value="Selenoprotein_Rdx-typ"/>
</dbReference>
<reference evidence="7 8" key="1">
    <citation type="journal article" date="2019" name="PLoS ONE">
        <title>Genomic analyses reveal an absence of contemporary introgressive admixture between fin whales and blue whales, despite known hybrids.</title>
        <authorList>
            <person name="Westbury M.V."/>
            <person name="Petersen B."/>
            <person name="Lorenzen E.D."/>
        </authorList>
    </citation>
    <scope>NUCLEOTIDE SEQUENCE [LARGE SCALE GENOMIC DNA]</scope>
    <source>
        <strain evidence="7">FinWhale-01</strain>
    </source>
</reference>
<name>A0A643BQF2_BALPH</name>
<dbReference type="InterPro" id="IPR052674">
    <property type="entry name" value="SelWTH-like"/>
</dbReference>
<dbReference type="Proteomes" id="UP000437017">
    <property type="component" value="Unassembled WGS sequence"/>
</dbReference>
<evidence type="ECO:0000313" key="8">
    <source>
        <dbReference type="Proteomes" id="UP000437017"/>
    </source>
</evidence>
<feature type="region of interest" description="Disordered" evidence="6">
    <location>
        <begin position="1"/>
        <end position="43"/>
    </location>
</feature>
<evidence type="ECO:0000256" key="5">
    <source>
        <dbReference type="ARBA" id="ARBA00070222"/>
    </source>
</evidence>
<evidence type="ECO:0000256" key="3">
    <source>
        <dbReference type="ARBA" id="ARBA00056234"/>
    </source>
</evidence>
<proteinExistence type="inferred from homology"/>
<dbReference type="PANTHER" id="PTHR33638">
    <property type="entry name" value="SELENOPROTEIN H"/>
    <property type="match status" value="1"/>
</dbReference>
<dbReference type="EMBL" id="SGJD01005955">
    <property type="protein sequence ID" value="KAB0390123.1"/>
    <property type="molecule type" value="Genomic_DNA"/>
</dbReference>
<comment type="similarity">
    <text evidence="4">Belongs to the SelWTH family.</text>
</comment>
<evidence type="ECO:0000313" key="7">
    <source>
        <dbReference type="EMBL" id="KAB0390123.1"/>
    </source>
</evidence>
<dbReference type="NCBIfam" id="TIGR02174">
    <property type="entry name" value="CXXU_selWTH"/>
    <property type="match status" value="1"/>
</dbReference>
<organism evidence="7 8">
    <name type="scientific">Balaenoptera physalus</name>
    <name type="common">Fin whale</name>
    <name type="synonym">Balaena physalus</name>
    <dbReference type="NCBI Taxonomy" id="9770"/>
    <lineage>
        <taxon>Eukaryota</taxon>
        <taxon>Metazoa</taxon>
        <taxon>Chordata</taxon>
        <taxon>Craniata</taxon>
        <taxon>Vertebrata</taxon>
        <taxon>Euteleostomi</taxon>
        <taxon>Mammalia</taxon>
        <taxon>Eutheria</taxon>
        <taxon>Laurasiatheria</taxon>
        <taxon>Artiodactyla</taxon>
        <taxon>Whippomorpha</taxon>
        <taxon>Cetacea</taxon>
        <taxon>Mysticeti</taxon>
        <taxon>Balaenopteridae</taxon>
        <taxon>Balaenoptera</taxon>
    </lineage>
</organism>
<dbReference type="GO" id="GO:0005794">
    <property type="term" value="C:Golgi apparatus"/>
    <property type="evidence" value="ECO:0007669"/>
    <property type="project" value="TreeGrafter"/>
</dbReference>
<accession>A0A643BQF2</accession>
<comment type="caution">
    <text evidence="7">The sequence shown here is derived from an EMBL/GenBank/DDBJ whole genome shotgun (WGS) entry which is preliminary data.</text>
</comment>
<keyword evidence="8" id="KW-1185">Reference proteome</keyword>
<feature type="non-terminal residue" evidence="7">
    <location>
        <position position="1"/>
    </location>
</feature>
<keyword evidence="2" id="KW-0676">Redox-active center</keyword>
<gene>
    <name evidence="7" type="ORF">E2I00_012971</name>
</gene>
<keyword evidence="1" id="KW-0007">Acetylation</keyword>
<evidence type="ECO:0000256" key="4">
    <source>
        <dbReference type="ARBA" id="ARBA00060789"/>
    </source>
</evidence>